<gene>
    <name evidence="1" type="ORF">CP969_02755</name>
</gene>
<evidence type="ECO:0000313" key="1">
    <source>
        <dbReference type="EMBL" id="QEU83742.1"/>
    </source>
</evidence>
<keyword evidence="2" id="KW-1185">Reference proteome</keyword>
<evidence type="ECO:0000313" key="2">
    <source>
        <dbReference type="Proteomes" id="UP000327143"/>
    </source>
</evidence>
<accession>A0ABX6A7L4</accession>
<dbReference type="RefSeq" id="WP_016828017.1">
    <property type="nucleotide sequence ID" value="NZ_CP023700.1"/>
</dbReference>
<protein>
    <recommendedName>
        <fullName evidence="3">DUF5753 domain-containing protein</fullName>
    </recommendedName>
</protein>
<dbReference type="Proteomes" id="UP000327143">
    <property type="component" value="Chromosome"/>
</dbReference>
<name>A0ABX6A7L4_STRVD</name>
<proteinExistence type="predicted"/>
<sequence length="70" mass="7952">MSPATLRTVFVPLLDGRDHDLLLSPDEVTVEQQQELAARYTGGPSWESDQARRYGLDFARHLDQARNAIR</sequence>
<evidence type="ECO:0008006" key="3">
    <source>
        <dbReference type="Google" id="ProtNLM"/>
    </source>
</evidence>
<reference evidence="1 2" key="1">
    <citation type="submission" date="2017-09" db="EMBL/GenBank/DDBJ databases">
        <authorList>
            <person name="Lee N."/>
            <person name="Cho B.-K."/>
        </authorList>
    </citation>
    <scope>NUCLEOTIDE SEQUENCE [LARGE SCALE GENOMIC DNA]</scope>
    <source>
        <strain evidence="1 2">ATCC 39115</strain>
    </source>
</reference>
<dbReference type="EMBL" id="CP023700">
    <property type="protein sequence ID" value="QEU83742.1"/>
    <property type="molecule type" value="Genomic_DNA"/>
</dbReference>
<organism evidence="1 2">
    <name type="scientific">Streptomyces viridosporus T7A</name>
    <dbReference type="NCBI Taxonomy" id="665577"/>
    <lineage>
        <taxon>Bacteria</taxon>
        <taxon>Bacillati</taxon>
        <taxon>Actinomycetota</taxon>
        <taxon>Actinomycetes</taxon>
        <taxon>Kitasatosporales</taxon>
        <taxon>Streptomycetaceae</taxon>
        <taxon>Streptomyces</taxon>
    </lineage>
</organism>